<evidence type="ECO:0000256" key="9">
    <source>
        <dbReference type="SAM" id="MobiDB-lite"/>
    </source>
</evidence>
<feature type="domain" description="Anaphylatoxin-like" evidence="11">
    <location>
        <begin position="689"/>
        <end position="726"/>
    </location>
</feature>
<evidence type="ECO:0000256" key="5">
    <source>
        <dbReference type="ARBA" id="ARBA00022966"/>
    </source>
</evidence>
<dbReference type="RefSeq" id="XP_072844637.1">
    <property type="nucleotide sequence ID" value="XM_072988536.1"/>
</dbReference>
<reference evidence="14" key="2">
    <citation type="submission" date="2025-08" db="UniProtKB">
        <authorList>
            <consortium name="RefSeq"/>
        </authorList>
    </citation>
    <scope>IDENTIFICATION</scope>
</reference>
<dbReference type="Pfam" id="PF17791">
    <property type="entry name" value="MG3"/>
    <property type="match status" value="1"/>
</dbReference>
<dbReference type="Pfam" id="PF17789">
    <property type="entry name" value="MG4"/>
    <property type="match status" value="1"/>
</dbReference>
<dbReference type="SMART" id="SM01361">
    <property type="entry name" value="A2M_recep"/>
    <property type="match status" value="1"/>
</dbReference>
<feature type="chain" id="PRO_5046372166" evidence="10">
    <location>
        <begin position="24"/>
        <end position="1721"/>
    </location>
</feature>
<dbReference type="SUPFAM" id="SSF49410">
    <property type="entry name" value="Alpha-macroglobulin receptor domain"/>
    <property type="match status" value="1"/>
</dbReference>
<dbReference type="SUPFAM" id="SSF48239">
    <property type="entry name" value="Terpenoid cyclases/Protein prenyltransferases"/>
    <property type="match status" value="1"/>
</dbReference>
<evidence type="ECO:0000256" key="10">
    <source>
        <dbReference type="SAM" id="SignalP"/>
    </source>
</evidence>
<evidence type="ECO:0000256" key="2">
    <source>
        <dbReference type="ARBA" id="ARBA00022525"/>
    </source>
</evidence>
<dbReference type="InterPro" id="IPR000020">
    <property type="entry name" value="Anaphylatoxin/fibulin"/>
</dbReference>
<dbReference type="Gene3D" id="2.60.40.690">
    <property type="entry name" value="Alpha-macroglobulin, receptor-binding domain"/>
    <property type="match status" value="1"/>
</dbReference>
<dbReference type="InterPro" id="IPR011626">
    <property type="entry name" value="Alpha-macroglobulin_TED"/>
</dbReference>
<keyword evidence="2" id="KW-0964">Secreted</keyword>
<dbReference type="PROSITE" id="PS50189">
    <property type="entry name" value="NTR"/>
    <property type="match status" value="1"/>
</dbReference>
<dbReference type="InterPro" id="IPR001134">
    <property type="entry name" value="Netrin_domain"/>
</dbReference>
<keyword evidence="10" id="KW-0732">Signal</keyword>
<evidence type="ECO:0000256" key="7">
    <source>
        <dbReference type="ARBA" id="ARBA00093351"/>
    </source>
</evidence>
<dbReference type="SMART" id="SM00643">
    <property type="entry name" value="C345C"/>
    <property type="match status" value="1"/>
</dbReference>
<dbReference type="InterPro" id="IPR008930">
    <property type="entry name" value="Terpenoid_cyclase/PrenylTrfase"/>
</dbReference>
<dbReference type="Gene3D" id="2.60.40.1930">
    <property type="match status" value="3"/>
</dbReference>
<dbReference type="Pfam" id="PF07703">
    <property type="entry name" value="A2M_BRD"/>
    <property type="match status" value="1"/>
</dbReference>
<dbReference type="CDD" id="cd00017">
    <property type="entry name" value="ANATO"/>
    <property type="match status" value="1"/>
</dbReference>
<dbReference type="InterPro" id="IPR040839">
    <property type="entry name" value="MG4"/>
</dbReference>
<sequence length="1721" mass="192030">MPSRTGLPLWLIWMGLLIAPSEQTPRLLMISPSVVTVGAEVGVALQVEGAPSGISGTLYFQNENNRRLCSQEVPFSLPSDGSVQKVTVKVTQQLFDECGLTLQRRDRYIQLVARSQMLPSPNGIQTLNLRWSTRRGYLFVQTDKPIYTPRQKVNFRVFALDHKLRPTTEPVRVIVQNPRGLQVRKVDRKSNDFIIKDHLSIPDIAEPGMWRITAQFINTLSSNMSTEFEVKKYVLPHFEVAIVPERKYILVSEEQDSKLKIDIQAKFFYGKGVTGTAYVRFGVSDDDGGKTYITGLEQHVMITDGRGSVALQRSLFAEKLGRPLQDLVGTSLYIAATVIESASGELEEQELASVKFVSSPYSVDVSKTKRHFVPGAPFDVLATVLLPDGTPAPRLPVRVSAATSGASTLGEAEILSNDRGIVTHRVNVPPTTTSITVRLAAGTDFPAEATLTAKAMDSQSGNYLIIESPRYQDISPGETLILALKHVGSSAFSRFHYMVLNKGDIVYVKSVPRGSYTAVSVPITTALMPAFRFVAFYRLGDETVANSIWVDVVDQCEGKLELRVSGNKDEMRPQDRVSLTISTDAKSFVSLSATDSAVYALNRKNRLTQGKVFQAMGSYDLGCTAGSGENTMGVFADAGLSLRVGVLQSSLRRAHACSADVSRKKRSLQFRVEVLKKLSRYPNPEDQKCCRGGMELLRHARSCEDRARRIQGPNAEQCRKVFLDCCKHAVSLRRKSWGSHNLGRTQNLEEEEDFFDDDALQIRSAFPESWLWKTLPIEGSHTEALILPDSITTWEIQAVSVSPEKGICISEPLKIRVFQDFHISLRLPYSVKRFEQMELRPVLYNYQANPVSVLVYLEPTEGICSPAMVGPSQKQRVEVPGKSAIPVPFVLVPMGTNDLPITVVAMGSWGTGDKVSKKLRVEREGSVEVEEYTVSLDSKEEQQRSFEISGEIPSNALPDGDFKMSVRVTGSVPTDTLQSSLAPEGLSSLLRVPQGCGEQTMVLLAPGVYAMQYLDKSEQWLHLKPESKEKALENLRTGYERILTFRKNDGSYGAWLHHPSSTWLTAFVVKVLSLSREYQSVDGAKIRETVLWLLKRQGSDGSFTDPHPVYHREMQGGVGGLHGGISLTAFVTIALHQALPFFEEKESDPELKNQMLQQLNQVKQSLDRATTFLASSLNDQALGPYPVAITSYALSLASNDRAAIASADIHLRQLISEDQNKTVVFWAVEEKDRLRGEATNRVPTASAITVEATAYGLLYLVNQKDTATADKAARWLTEQRNYGGGFRSTQDTVVALEALSHYWISTFNKEEENLELTLKVPGRNFPIIIPISSRSDKPVEEELQFPMGTDIHVDVKGKGRGTLTVLKQFSILHMSNASCQALQLEVTTSGSVQREPEIYEYYYEYEDESEAQPADQPLSPIGLFDARRRRRREAKDPGQPRRDITYNVCFWRQRGSHITGMVIVDITLLSGFQPDEGDLNQLRDVPERYISHWEIQGRRLLLYIDSVPESDRECLAFKARQMVPVGKLQPASATIYDFYEPGQRCSIFYGAPNKPEYVSALCSGDVCQCAEGACPRSKRTLDDAITEEARMSFACYKPRVHYAFRVQVERESQESAFRVYDVTILEPLQFTSDTTVSIKQVRRFVVRAACRTRLAVGGTYLLMGRDGETHDAEGRLQYLLDKDSWVEELPLQKLCAATRNRNTCSQLQDFLRSFAESGCRV</sequence>
<feature type="signal peptide" evidence="10">
    <location>
        <begin position="1"/>
        <end position="23"/>
    </location>
</feature>
<dbReference type="InterPro" id="IPR054587">
    <property type="entry name" value="CO4A-B_CUB_C"/>
</dbReference>
<dbReference type="InterPro" id="IPR011625">
    <property type="entry name" value="A2M_N_BRD"/>
</dbReference>
<dbReference type="Gene3D" id="1.20.91.20">
    <property type="entry name" value="Anaphylotoxins (complement system)"/>
    <property type="match status" value="1"/>
</dbReference>
<dbReference type="SMART" id="SM01419">
    <property type="entry name" value="Thiol-ester_cl"/>
    <property type="match status" value="1"/>
</dbReference>
<dbReference type="PROSITE" id="PS01178">
    <property type="entry name" value="ANAPHYLATOXIN_2"/>
    <property type="match status" value="1"/>
</dbReference>
<protein>
    <submittedName>
        <fullName evidence="14">Complement C4-B-like</fullName>
    </submittedName>
</protein>
<keyword evidence="5" id="KW-0882">Thioester bond</keyword>
<dbReference type="InterPro" id="IPR001599">
    <property type="entry name" value="Macroglobln_a2"/>
</dbReference>
<dbReference type="SMART" id="SM00104">
    <property type="entry name" value="ANATO"/>
    <property type="match status" value="1"/>
</dbReference>
<feature type="domain" description="NTR" evidence="12">
    <location>
        <begin position="1574"/>
        <end position="1719"/>
    </location>
</feature>
<keyword evidence="13" id="KW-1185">Reference proteome</keyword>
<accession>A0ABM5FGV4</accession>
<dbReference type="PANTHER" id="PTHR11412">
    <property type="entry name" value="MACROGLOBULIN / COMPLEMENT"/>
    <property type="match status" value="1"/>
</dbReference>
<dbReference type="SUPFAM" id="SSF47686">
    <property type="entry name" value="Anaphylotoxins (complement system)"/>
    <property type="match status" value="1"/>
</dbReference>
<dbReference type="SUPFAM" id="SSF50242">
    <property type="entry name" value="TIMP-like"/>
    <property type="match status" value="1"/>
</dbReference>
<evidence type="ECO:0000313" key="14">
    <source>
        <dbReference type="RefSeq" id="XP_072844637.1"/>
    </source>
</evidence>
<evidence type="ECO:0000313" key="13">
    <source>
        <dbReference type="Proteomes" id="UP001652642"/>
    </source>
</evidence>
<dbReference type="InterPro" id="IPR047565">
    <property type="entry name" value="Alpha-macroglob_thiol-ester_cl"/>
</dbReference>
<dbReference type="Gene3D" id="1.50.10.20">
    <property type="match status" value="1"/>
</dbReference>
<comment type="subcellular location">
    <subcellularLocation>
        <location evidence="1">Secreted</location>
    </subcellularLocation>
</comment>
<dbReference type="Pfam" id="PF01759">
    <property type="entry name" value="NTR"/>
    <property type="match status" value="1"/>
</dbReference>
<dbReference type="Pfam" id="PF01821">
    <property type="entry name" value="ANATO"/>
    <property type="match status" value="1"/>
</dbReference>
<evidence type="ECO:0000256" key="3">
    <source>
        <dbReference type="ARBA" id="ARBA00022553"/>
    </source>
</evidence>
<comment type="function">
    <text evidence="7">Putative humoral mediator released following cleavage by complement proteases (C1S, MASP2 or GZMK, depending on the complement pathway). While it is strongly similar to anaphylatoxins, its role is unclear. Was reported to act as a mediator of local inflammatory process; however these effects were probably due to contamination with C3a and/C5a anaphylatoxins in biological assays.</text>
</comment>
<feature type="region of interest" description="Disordered" evidence="9">
    <location>
        <begin position="1409"/>
        <end position="1439"/>
    </location>
</feature>
<evidence type="ECO:0000256" key="4">
    <source>
        <dbReference type="ARBA" id="ARBA00022641"/>
    </source>
</evidence>
<evidence type="ECO:0000256" key="6">
    <source>
        <dbReference type="ARBA" id="ARBA00023157"/>
    </source>
</evidence>
<dbReference type="Gene3D" id="2.20.130.20">
    <property type="match status" value="1"/>
</dbReference>
<gene>
    <name evidence="14" type="primary">LOC110089773</name>
</gene>
<dbReference type="CDD" id="cd02896">
    <property type="entry name" value="complement_C3_C4_C5"/>
    <property type="match status" value="1"/>
</dbReference>
<name>A0ABM5FGV4_9SAUR</name>
<dbReference type="Pfam" id="PF01835">
    <property type="entry name" value="MG2"/>
    <property type="match status" value="1"/>
</dbReference>
<keyword evidence="3" id="KW-0597">Phosphoprotein</keyword>
<dbReference type="InterPro" id="IPR008993">
    <property type="entry name" value="TIMP-like_OB-fold"/>
</dbReference>
<dbReference type="Gene3D" id="2.60.40.10">
    <property type="entry name" value="Immunoglobulins"/>
    <property type="match status" value="2"/>
</dbReference>
<dbReference type="Gene3D" id="2.60.120.1540">
    <property type="match status" value="2"/>
</dbReference>
<dbReference type="Gene3D" id="6.20.50.160">
    <property type="match status" value="1"/>
</dbReference>
<dbReference type="SMART" id="SM01360">
    <property type="entry name" value="A2M"/>
    <property type="match status" value="1"/>
</dbReference>
<dbReference type="InterPro" id="IPR018933">
    <property type="entry name" value="Netrin_module_non-TIMP"/>
</dbReference>
<dbReference type="SMART" id="SM01359">
    <property type="entry name" value="A2M_N_2"/>
    <property type="match status" value="1"/>
</dbReference>
<dbReference type="Pfam" id="PF07677">
    <property type="entry name" value="A2M_recep"/>
    <property type="match status" value="1"/>
</dbReference>
<dbReference type="PANTHER" id="PTHR11412:SF86">
    <property type="entry name" value="COMPLEMENT C4-A-RELATED"/>
    <property type="match status" value="1"/>
</dbReference>
<dbReference type="InterPro" id="IPR018081">
    <property type="entry name" value="Anaphylatoxin_comp_syst"/>
</dbReference>
<evidence type="ECO:0000256" key="8">
    <source>
        <dbReference type="ARBA" id="ARBA00093394"/>
    </source>
</evidence>
<proteinExistence type="predicted"/>
<dbReference type="InterPro" id="IPR048847">
    <property type="entry name" value="C4_MG1"/>
</dbReference>
<dbReference type="InterPro" id="IPR013783">
    <property type="entry name" value="Ig-like_fold"/>
</dbReference>
<dbReference type="Gene3D" id="2.40.50.120">
    <property type="match status" value="1"/>
</dbReference>
<evidence type="ECO:0000259" key="12">
    <source>
        <dbReference type="PROSITE" id="PS50189"/>
    </source>
</evidence>
<comment type="function">
    <text evidence="8">Precursor of non-enzymatic components of the classical, lectin and GZMK complement pathways, which consist in a cascade of proteins that leads to phagocytosis and breakdown of pathogens and signaling that strengthens the adaptive immune system.</text>
</comment>
<dbReference type="InterPro" id="IPR009048">
    <property type="entry name" value="A-macroglobulin_rcpt-bd"/>
</dbReference>
<dbReference type="Gene3D" id="2.60.40.1940">
    <property type="match status" value="1"/>
</dbReference>
<dbReference type="PROSITE" id="PS00477">
    <property type="entry name" value="ALPHA_2_MACROGLOBULIN"/>
    <property type="match status" value="1"/>
</dbReference>
<reference evidence="13" key="1">
    <citation type="submission" date="2025-05" db="UniProtKB">
        <authorList>
            <consortium name="RefSeq"/>
        </authorList>
    </citation>
    <scope>NUCLEOTIDE SEQUENCE [LARGE SCALE GENOMIC DNA]</scope>
</reference>
<keyword evidence="4" id="KW-0765">Sulfation</keyword>
<evidence type="ECO:0000256" key="1">
    <source>
        <dbReference type="ARBA" id="ARBA00004613"/>
    </source>
</evidence>
<dbReference type="InterPro" id="IPR036595">
    <property type="entry name" value="A-macroglobulin_rcpt-bd_sf"/>
</dbReference>
<dbReference type="Proteomes" id="UP001652642">
    <property type="component" value="Chromosome 2"/>
</dbReference>
<organism evidence="13 14">
    <name type="scientific">Pogona vitticeps</name>
    <name type="common">central bearded dragon</name>
    <dbReference type="NCBI Taxonomy" id="103695"/>
    <lineage>
        <taxon>Eukaryota</taxon>
        <taxon>Metazoa</taxon>
        <taxon>Chordata</taxon>
        <taxon>Craniata</taxon>
        <taxon>Vertebrata</taxon>
        <taxon>Euteleostomi</taxon>
        <taxon>Lepidosauria</taxon>
        <taxon>Squamata</taxon>
        <taxon>Bifurcata</taxon>
        <taxon>Unidentata</taxon>
        <taxon>Episquamata</taxon>
        <taxon>Toxicofera</taxon>
        <taxon>Iguania</taxon>
        <taxon>Acrodonta</taxon>
        <taxon>Agamidae</taxon>
        <taxon>Amphibolurinae</taxon>
        <taxon>Pogona</taxon>
    </lineage>
</organism>
<dbReference type="Pfam" id="PF21145">
    <property type="entry name" value="C4_MG1"/>
    <property type="match status" value="1"/>
</dbReference>
<dbReference type="Pfam" id="PF22661">
    <property type="entry name" value="CO4A-B_CUB_C"/>
    <property type="match status" value="1"/>
</dbReference>
<evidence type="ECO:0000259" key="11">
    <source>
        <dbReference type="PROSITE" id="PS01178"/>
    </source>
</evidence>
<dbReference type="Pfam" id="PF07678">
    <property type="entry name" value="TED_complement"/>
    <property type="match status" value="1"/>
</dbReference>
<dbReference type="InterPro" id="IPR041555">
    <property type="entry name" value="MG3"/>
</dbReference>
<dbReference type="InterPro" id="IPR019742">
    <property type="entry name" value="MacrogloblnA2_CS"/>
</dbReference>
<dbReference type="InterPro" id="IPR050473">
    <property type="entry name" value="A2M/Complement_sys"/>
</dbReference>
<dbReference type="GeneID" id="110089773"/>
<keyword evidence="6" id="KW-1015">Disulfide bond</keyword>
<dbReference type="Pfam" id="PF00207">
    <property type="entry name" value="A2M"/>
    <property type="match status" value="1"/>
</dbReference>
<dbReference type="InterPro" id="IPR002890">
    <property type="entry name" value="MG2"/>
</dbReference>